<sequence length="1106" mass="114864">MTQTDQPPQPPQPQRRKRGDRRGKGFHAFRTLLLLLVLPVVFAVIALVMMFDRDITAPSWVTDLVAERASTMLGGGSIDFGDITLRVGPDLHPRVRLYQMQVADAAGTPLAQIDTVDATISPRGLLFDRAALVQSVALSGTAIDLTRDAQGQMRLTFMLPEAGNGALLADGLVGLVRQIDTLRDRPVLAALESLTLDGLDVTYRDERADRTWTATGGSFAFGIDAQNTTATAQLQVAGDSGVSGLGLRLDSPRGSDAAAIAMTITDAQARDLASQSAALRFLGALDAPMSASLRTGLNAQGELGPLNATLTIGAGALQPGPQTAPLRFDGVTAALSYDPQAQRLEFSNVSIASEWGSLQARGQALARDFDRGLPDALVGQFTLTDIALNPAGLYPAPITLDQADIDLRLRLDPFRLDMGQISLSDPSLTLTASGALNATPDGWNAAVDLQSPALSAADVLRLWPDGIRPGTRRWFTNNILAGDLSDVVAGWRMRPGERATLAAGFAFDGASVRFLKQEPPIVDGAGYATLADDAFVLRLDKGQVIAPQGGALDVAGSVLQIPNIRIKSAPMVLDVATSGSITGTLAILDQPPFQYLTKANLPVTLADGRASVHAHVTLPLKPKIAPDEIAFDATANLSRVRSSTLVKGRTLAASDLAVSVDRTGMQIRGSATLDGVPLNGQFAQEFGPSRGPTQITGRVNITPQALETFGIALPARTVTGAGTGQLAVTLAKGAAPRFTLTSDLVGLGLSVPAIGYTKSRGSSGTLEVKGTLGANPAVERLSLRAPGLQATGAVSLTTGNQLDAARLSRVVVGDWFDGAVTLRGRGRGRGIGVEVLGGALNLSRASFGGSSGGAGGGSGQGLPISVRLDSLTIAQGLQLTSFRGNFDTTGGFGGDFTGLFNGQAGIAGSVSPSRGRSAVRIRSDDAGAVLRAGKFLDGAFGGTLDLTLVPAGDAGTFDGTLGLRQLRVRDAPAIAELLDAISVVGLLQQLDGQGLAFDEVDAQFRLTPSQIVVTQSSAVGPGLGISLDGIYTLGSRAVDFQGVVSPFYLLNGIGSFLTRKGEGLIGFNFTVRGTPGAPQVGVNPLSVFTPGMFREIFRRPVPEVSP</sequence>
<dbReference type="STRING" id="195913.SAMN04488004_10184"/>
<dbReference type="RefSeq" id="WP_090184028.1">
    <property type="nucleotide sequence ID" value="NZ_FOTF01000001.1"/>
</dbReference>
<keyword evidence="2" id="KW-0472">Membrane</keyword>
<keyword evidence="5" id="KW-1185">Reference proteome</keyword>
<name>A0A1I4BRL7_9RHOB</name>
<proteinExistence type="predicted"/>
<dbReference type="AlphaFoldDB" id="A0A1I4BRL7"/>
<dbReference type="EMBL" id="FOTF01000001">
    <property type="protein sequence ID" value="SFK70626.1"/>
    <property type="molecule type" value="Genomic_DNA"/>
</dbReference>
<reference evidence="4 5" key="1">
    <citation type="submission" date="2016-10" db="EMBL/GenBank/DDBJ databases">
        <authorList>
            <person name="de Groot N.N."/>
        </authorList>
    </citation>
    <scope>NUCLEOTIDE SEQUENCE [LARGE SCALE GENOMIC DNA]</scope>
    <source>
        <strain evidence="4 5">DSM 16199</strain>
    </source>
</reference>
<evidence type="ECO:0000313" key="5">
    <source>
        <dbReference type="Proteomes" id="UP000199550"/>
    </source>
</evidence>
<keyword evidence="2" id="KW-0812">Transmembrane</keyword>
<evidence type="ECO:0000256" key="1">
    <source>
        <dbReference type="SAM" id="MobiDB-lite"/>
    </source>
</evidence>
<evidence type="ECO:0000313" key="4">
    <source>
        <dbReference type="EMBL" id="SFK70626.1"/>
    </source>
</evidence>
<gene>
    <name evidence="4" type="ORF">SAMN04488004_10184</name>
</gene>
<dbReference type="InterPro" id="IPR025263">
    <property type="entry name" value="YhdP_central"/>
</dbReference>
<organism evidence="4 5">
    <name type="scientific">Loktanella salsilacus</name>
    <dbReference type="NCBI Taxonomy" id="195913"/>
    <lineage>
        <taxon>Bacteria</taxon>
        <taxon>Pseudomonadati</taxon>
        <taxon>Pseudomonadota</taxon>
        <taxon>Alphaproteobacteria</taxon>
        <taxon>Rhodobacterales</taxon>
        <taxon>Roseobacteraceae</taxon>
        <taxon>Loktanella</taxon>
    </lineage>
</organism>
<feature type="domain" description="YhdP central" evidence="3">
    <location>
        <begin position="381"/>
        <end position="769"/>
    </location>
</feature>
<accession>A0A1I4BRL7</accession>
<feature type="region of interest" description="Disordered" evidence="1">
    <location>
        <begin position="1"/>
        <end position="21"/>
    </location>
</feature>
<evidence type="ECO:0000256" key="2">
    <source>
        <dbReference type="SAM" id="Phobius"/>
    </source>
</evidence>
<dbReference type="Proteomes" id="UP000199550">
    <property type="component" value="Unassembled WGS sequence"/>
</dbReference>
<dbReference type="Pfam" id="PF13116">
    <property type="entry name" value="YhdP"/>
    <property type="match status" value="1"/>
</dbReference>
<evidence type="ECO:0000259" key="3">
    <source>
        <dbReference type="Pfam" id="PF13116"/>
    </source>
</evidence>
<protein>
    <submittedName>
        <fullName evidence="4">AsmA-like C-terminal region</fullName>
    </submittedName>
</protein>
<keyword evidence="2" id="KW-1133">Transmembrane helix</keyword>
<feature type="transmembrane region" description="Helical" evidence="2">
    <location>
        <begin position="31"/>
        <end position="51"/>
    </location>
</feature>
<dbReference type="OrthoDB" id="7161641at2"/>